<dbReference type="PANTHER" id="PTHR38340">
    <property type="entry name" value="S-LAYER PROTEIN"/>
    <property type="match status" value="1"/>
</dbReference>
<name>A0A930UVL8_9PAST</name>
<keyword evidence="2" id="KW-0964">Secreted</keyword>
<reference evidence="4" key="1">
    <citation type="submission" date="2020-11" db="EMBL/GenBank/DDBJ databases">
        <title>Gallibacterium anatis 1637, full genome, WGS.</title>
        <authorList>
            <person name="Laishevtcev A.I."/>
            <person name="Yakimova E.A."/>
            <person name="Petkovich D."/>
            <person name="Stepanova T.V."/>
            <person name="Kalendr R.S."/>
            <person name="Rubalsky E.O."/>
            <person name="Zulkarneev E.R."/>
            <person name="Aleshkin A.V."/>
        </authorList>
    </citation>
    <scope>NUCLEOTIDE SEQUENCE</scope>
    <source>
        <strain evidence="4">1637</strain>
    </source>
</reference>
<dbReference type="PRINTS" id="PR00313">
    <property type="entry name" value="CABNDNGRPT"/>
</dbReference>
<dbReference type="InterPro" id="IPR018511">
    <property type="entry name" value="Hemolysin-typ_Ca-bd_CS"/>
</dbReference>
<organism evidence="4">
    <name type="scientific">Gallibacterium anatis</name>
    <dbReference type="NCBI Taxonomy" id="750"/>
    <lineage>
        <taxon>Bacteria</taxon>
        <taxon>Pseudomonadati</taxon>
        <taxon>Pseudomonadota</taxon>
        <taxon>Gammaproteobacteria</taxon>
        <taxon>Pasteurellales</taxon>
        <taxon>Pasteurellaceae</taxon>
        <taxon>Gallibacterium</taxon>
    </lineage>
</organism>
<keyword evidence="3" id="KW-0106">Calcium</keyword>
<dbReference type="GO" id="GO:0005576">
    <property type="term" value="C:extracellular region"/>
    <property type="evidence" value="ECO:0007669"/>
    <property type="project" value="UniProtKB-SubCell"/>
</dbReference>
<dbReference type="PROSITE" id="PS00330">
    <property type="entry name" value="HEMOLYSIN_CALCIUM"/>
    <property type="match status" value="2"/>
</dbReference>
<dbReference type="Gene3D" id="2.150.10.10">
    <property type="entry name" value="Serralysin-like metalloprotease, C-terminal"/>
    <property type="match status" value="2"/>
</dbReference>
<proteinExistence type="predicted"/>
<comment type="subcellular location">
    <subcellularLocation>
        <location evidence="1">Secreted</location>
    </subcellularLocation>
</comment>
<dbReference type="InterPro" id="IPR001343">
    <property type="entry name" value="Hemolysn_Ca-bd"/>
</dbReference>
<dbReference type="GO" id="GO:0005509">
    <property type="term" value="F:calcium ion binding"/>
    <property type="evidence" value="ECO:0007669"/>
    <property type="project" value="InterPro"/>
</dbReference>
<dbReference type="EMBL" id="JADION010000008">
    <property type="protein sequence ID" value="MBF4102358.1"/>
    <property type="molecule type" value="Genomic_DNA"/>
</dbReference>
<protein>
    <submittedName>
        <fullName evidence="4">Uncharacterized protein</fullName>
    </submittedName>
</protein>
<evidence type="ECO:0000256" key="3">
    <source>
        <dbReference type="ARBA" id="ARBA00022837"/>
    </source>
</evidence>
<evidence type="ECO:0000256" key="2">
    <source>
        <dbReference type="ARBA" id="ARBA00022525"/>
    </source>
</evidence>
<dbReference type="InterPro" id="IPR011049">
    <property type="entry name" value="Serralysin-like_metalloprot_C"/>
</dbReference>
<evidence type="ECO:0000256" key="1">
    <source>
        <dbReference type="ARBA" id="ARBA00004613"/>
    </source>
</evidence>
<sequence>MPAMEMILILLITDILFNGGNGTDSVSYNNEHIHGIVVHGRDAGTYSVTKHIADAEVTVENIKVKNHQYGKRQERVEYRELHIETKSYDASDMLYNVEVISASDYDDVMYGSKGNDYFLAQNGNDLVYGKEGDDIIFGGAGDDKLYGETGNDTLNGGLGKDLIYGGEGNDTIIQDDALSSDTIFGDEGVDTLDLRHLVINDEGLGVVADLQSEKLYKGTIFDHIYDIENIIGTSGNDNFIGNHKDNILIGNDGDDI</sequence>
<gene>
    <name evidence="4" type="ORF">INT80_03770</name>
</gene>
<dbReference type="AlphaFoldDB" id="A0A930UVL8"/>
<dbReference type="SUPFAM" id="SSF51120">
    <property type="entry name" value="beta-Roll"/>
    <property type="match status" value="1"/>
</dbReference>
<comment type="caution">
    <text evidence="4">The sequence shown here is derived from an EMBL/GenBank/DDBJ whole genome shotgun (WGS) entry which is preliminary data.</text>
</comment>
<dbReference type="Pfam" id="PF00353">
    <property type="entry name" value="HemolysinCabind"/>
    <property type="match status" value="4"/>
</dbReference>
<dbReference type="PANTHER" id="PTHR38340:SF1">
    <property type="entry name" value="S-LAYER PROTEIN"/>
    <property type="match status" value="1"/>
</dbReference>
<dbReference type="InterPro" id="IPR050557">
    <property type="entry name" value="RTX_toxin/Mannuronan_C5-epim"/>
</dbReference>
<accession>A0A930UVL8</accession>
<evidence type="ECO:0000313" key="4">
    <source>
        <dbReference type="EMBL" id="MBF4102358.1"/>
    </source>
</evidence>